<dbReference type="PROSITE" id="PS50949">
    <property type="entry name" value="HTH_GNTR"/>
    <property type="match status" value="2"/>
</dbReference>
<reference evidence="5 6" key="1">
    <citation type="submission" date="2020-08" db="EMBL/GenBank/DDBJ databases">
        <title>Genomic Encyclopedia of Type Strains, Phase IV (KMG-IV): sequencing the most valuable type-strain genomes for metagenomic binning, comparative biology and taxonomic classification.</title>
        <authorList>
            <person name="Goeker M."/>
        </authorList>
    </citation>
    <scope>NUCLEOTIDE SEQUENCE [LARGE SCALE GENOMIC DNA]</scope>
    <source>
        <strain evidence="5 6">DSM 45615</strain>
    </source>
</reference>
<dbReference type="PANTHER" id="PTHR44846:SF17">
    <property type="entry name" value="GNTR-FAMILY TRANSCRIPTIONAL REGULATOR"/>
    <property type="match status" value="1"/>
</dbReference>
<dbReference type="GO" id="GO:0003700">
    <property type="term" value="F:DNA-binding transcription factor activity"/>
    <property type="evidence" value="ECO:0007669"/>
    <property type="project" value="InterPro"/>
</dbReference>
<keyword evidence="6" id="KW-1185">Reference proteome</keyword>
<dbReference type="InterPro" id="IPR036388">
    <property type="entry name" value="WH-like_DNA-bd_sf"/>
</dbReference>
<evidence type="ECO:0000256" key="3">
    <source>
        <dbReference type="ARBA" id="ARBA00023163"/>
    </source>
</evidence>
<feature type="domain" description="HTH gntR-type" evidence="4">
    <location>
        <begin position="83"/>
        <end position="151"/>
    </location>
</feature>
<evidence type="ECO:0000256" key="1">
    <source>
        <dbReference type="ARBA" id="ARBA00023015"/>
    </source>
</evidence>
<proteinExistence type="predicted"/>
<evidence type="ECO:0000256" key="2">
    <source>
        <dbReference type="ARBA" id="ARBA00023125"/>
    </source>
</evidence>
<evidence type="ECO:0000313" key="5">
    <source>
        <dbReference type="EMBL" id="MBB5134206.1"/>
    </source>
</evidence>
<dbReference type="PANTHER" id="PTHR44846">
    <property type="entry name" value="MANNOSYL-D-GLYCERATE TRANSPORT/METABOLISM SYSTEM REPRESSOR MNGR-RELATED"/>
    <property type="match status" value="1"/>
</dbReference>
<dbReference type="InterPro" id="IPR036390">
    <property type="entry name" value="WH_DNA-bd_sf"/>
</dbReference>
<keyword evidence="2 5" id="KW-0238">DNA-binding</keyword>
<accession>A0A840P6J6</accession>
<dbReference type="Proteomes" id="UP000578449">
    <property type="component" value="Unassembled WGS sequence"/>
</dbReference>
<dbReference type="Gene3D" id="1.10.10.10">
    <property type="entry name" value="Winged helix-like DNA-binding domain superfamily/Winged helix DNA-binding domain"/>
    <property type="match status" value="2"/>
</dbReference>
<dbReference type="InterPro" id="IPR050679">
    <property type="entry name" value="Bact_HTH_transcr_reg"/>
</dbReference>
<protein>
    <submittedName>
        <fullName evidence="5">DNA-binding GntR family transcriptional regulator</fullName>
    </submittedName>
</protein>
<gene>
    <name evidence="5" type="ORF">HNP84_003932</name>
</gene>
<keyword evidence="3" id="KW-0804">Transcription</keyword>
<evidence type="ECO:0000259" key="4">
    <source>
        <dbReference type="PROSITE" id="PS50949"/>
    </source>
</evidence>
<dbReference type="SUPFAM" id="SSF46785">
    <property type="entry name" value="Winged helix' DNA-binding domain"/>
    <property type="match status" value="2"/>
</dbReference>
<dbReference type="GO" id="GO:0003677">
    <property type="term" value="F:DNA binding"/>
    <property type="evidence" value="ECO:0007669"/>
    <property type="project" value="UniProtKB-KW"/>
</dbReference>
<dbReference type="CDD" id="cd07377">
    <property type="entry name" value="WHTH_GntR"/>
    <property type="match status" value="2"/>
</dbReference>
<dbReference type="RefSeq" id="WP_312925202.1">
    <property type="nucleotide sequence ID" value="NZ_BAABIX010000053.1"/>
</dbReference>
<sequence>MSQWLTGWRIFTQIADRLRERIALGEYPPGAVLPSEVALCREFHVARNTVRRALAVLEGEGLIVTVPAKGRVVVSGSEPSVALYRYAFIAHNLRRQIARGDLAPGDTLPSEAELRRRFQVSRNTVRHALAELERAGLIVTEHGKGRYVRGS</sequence>
<name>A0A840P6J6_9ACTN</name>
<dbReference type="PRINTS" id="PR00035">
    <property type="entry name" value="HTHGNTR"/>
</dbReference>
<feature type="domain" description="HTH gntR-type" evidence="4">
    <location>
        <begin position="8"/>
        <end position="76"/>
    </location>
</feature>
<dbReference type="EMBL" id="JACHGN010000007">
    <property type="protein sequence ID" value="MBB5134206.1"/>
    <property type="molecule type" value="Genomic_DNA"/>
</dbReference>
<dbReference type="AlphaFoldDB" id="A0A840P6J6"/>
<comment type="caution">
    <text evidence="5">The sequence shown here is derived from an EMBL/GenBank/DDBJ whole genome shotgun (WGS) entry which is preliminary data.</text>
</comment>
<evidence type="ECO:0000313" key="6">
    <source>
        <dbReference type="Proteomes" id="UP000578449"/>
    </source>
</evidence>
<organism evidence="5 6">
    <name type="scientific">Thermocatellispora tengchongensis</name>
    <dbReference type="NCBI Taxonomy" id="1073253"/>
    <lineage>
        <taxon>Bacteria</taxon>
        <taxon>Bacillati</taxon>
        <taxon>Actinomycetota</taxon>
        <taxon>Actinomycetes</taxon>
        <taxon>Streptosporangiales</taxon>
        <taxon>Streptosporangiaceae</taxon>
        <taxon>Thermocatellispora</taxon>
    </lineage>
</organism>
<dbReference type="SMART" id="SM00345">
    <property type="entry name" value="HTH_GNTR"/>
    <property type="match status" value="2"/>
</dbReference>
<keyword evidence="1" id="KW-0805">Transcription regulation</keyword>
<dbReference type="InterPro" id="IPR000524">
    <property type="entry name" value="Tscrpt_reg_HTH_GntR"/>
</dbReference>
<dbReference type="GO" id="GO:0045892">
    <property type="term" value="P:negative regulation of DNA-templated transcription"/>
    <property type="evidence" value="ECO:0007669"/>
    <property type="project" value="TreeGrafter"/>
</dbReference>
<dbReference type="Pfam" id="PF00392">
    <property type="entry name" value="GntR"/>
    <property type="match status" value="2"/>
</dbReference>